<dbReference type="RefSeq" id="WP_226824220.1">
    <property type="nucleotide sequence ID" value="NZ_CP025330.1"/>
</dbReference>
<protein>
    <recommendedName>
        <fullName evidence="1">UPF0311 protein BAURA63_00998</fullName>
    </recommendedName>
</protein>
<proteinExistence type="inferred from homology"/>
<feature type="compositionally biased region" description="Low complexity" evidence="2">
    <location>
        <begin position="13"/>
        <end position="22"/>
    </location>
</feature>
<dbReference type="Pfam" id="PF11578">
    <property type="entry name" value="DUF3237"/>
    <property type="match status" value="1"/>
</dbReference>
<reference evidence="3 4" key="1">
    <citation type="submission" date="2017-03" db="EMBL/GenBank/DDBJ databases">
        <authorList>
            <person name="Afonso C.L."/>
            <person name="Miller P.J."/>
            <person name="Scott M.A."/>
            <person name="Spackman E."/>
            <person name="Goraichik I."/>
            <person name="Dimitrov K.M."/>
            <person name="Suarez D.L."/>
            <person name="Swayne D.E."/>
        </authorList>
    </citation>
    <scope>NUCLEOTIDE SEQUENCE [LARGE SCALE GENOMIC DNA]</scope>
    <source>
        <strain evidence="4">6(3)</strain>
    </source>
</reference>
<gene>
    <name evidence="3" type="ORF">BAURA63_00998</name>
</gene>
<dbReference type="AlphaFoldDB" id="A0A2H1IAB9"/>
<evidence type="ECO:0000256" key="1">
    <source>
        <dbReference type="HAMAP-Rule" id="MF_00775"/>
    </source>
</evidence>
<evidence type="ECO:0000313" key="4">
    <source>
        <dbReference type="Proteomes" id="UP000234327"/>
    </source>
</evidence>
<organism evidence="3 4">
    <name type="scientific">Brevibacterium aurantiacum</name>
    <dbReference type="NCBI Taxonomy" id="273384"/>
    <lineage>
        <taxon>Bacteria</taxon>
        <taxon>Bacillati</taxon>
        <taxon>Actinomycetota</taxon>
        <taxon>Actinomycetes</taxon>
        <taxon>Micrococcales</taxon>
        <taxon>Brevibacteriaceae</taxon>
        <taxon>Brevibacterium</taxon>
    </lineage>
</organism>
<dbReference type="Gene3D" id="2.40.160.20">
    <property type="match status" value="1"/>
</dbReference>
<comment type="similarity">
    <text evidence="1">Belongs to the UPF0311 family.</text>
</comment>
<evidence type="ECO:0000313" key="3">
    <source>
        <dbReference type="EMBL" id="SMX72056.1"/>
    </source>
</evidence>
<feature type="region of interest" description="Disordered" evidence="2">
    <location>
        <begin position="1"/>
        <end position="23"/>
    </location>
</feature>
<dbReference type="HAMAP" id="MF_00775">
    <property type="entry name" value="UPF0311"/>
    <property type="match status" value="1"/>
</dbReference>
<dbReference type="Proteomes" id="UP000234327">
    <property type="component" value="Unassembled WGS sequence"/>
</dbReference>
<dbReference type="PANTHER" id="PTHR37315:SF1">
    <property type="entry name" value="UPF0311 PROTEIN BLR7842"/>
    <property type="match status" value="1"/>
</dbReference>
<dbReference type="PANTHER" id="PTHR37315">
    <property type="entry name" value="UPF0311 PROTEIN BLR7842"/>
    <property type="match status" value="1"/>
</dbReference>
<evidence type="ECO:0000256" key="2">
    <source>
        <dbReference type="SAM" id="MobiDB-lite"/>
    </source>
</evidence>
<accession>A0A2H1IAB9</accession>
<sequence length="176" mass="18846">MTQPSEKFDDSDSGAPSAPSLSEITPPELTFLATIDVAVDAPITIGTTVDGLRKVVPIRGGKVSGPGLSGEVLDAGADFQQYPSDTVAYLAADYVLKTDDGHHILVENRALRTGSSSDLNKLMNGEQVDPARIYFRCVPRLSADRDSPYAWLSDVLFIGSGVRSPNGVRIDIFQVH</sequence>
<name>A0A2H1IAB9_BREAU</name>
<dbReference type="EMBL" id="FXYZ01000003">
    <property type="protein sequence ID" value="SMX72056.1"/>
    <property type="molecule type" value="Genomic_DNA"/>
</dbReference>
<dbReference type="InterPro" id="IPR020915">
    <property type="entry name" value="UPF0311"/>
</dbReference>
<feature type="compositionally biased region" description="Basic and acidic residues" evidence="2">
    <location>
        <begin position="1"/>
        <end position="10"/>
    </location>
</feature>